<dbReference type="EMBL" id="KV918940">
    <property type="protein sequence ID" value="OSX74608.1"/>
    <property type="molecule type" value="Genomic_DNA"/>
</dbReference>
<gene>
    <name evidence="2" type="ORF">BU14_0280s0024</name>
</gene>
<sequence length="467" mass="47008">MAAVTRIGLRSRFVNATARAVPSPYSPLDTFSSFFLQVSRFQLLVLPTTASWQWRYQHPPRGPPPPDLLTVQARSLGFPPALDVALHAALTATAPTTAAEALVGLAPPPVSSAAAPAAPGNGDAAAAAPTDATRRWVTTARTPLTAGTSFFLVPHLLTFDGGEALMETLDGGSAELLSAVASAVGLRPPAEAQRLEPAPAAAAAAVTRRARPPVTDVRSLLIRLGAPPLSGLDGVRVVDLRGDGLDGDGVAALRLPLLTPGVEILDVRGNRLPASALTALVAELPRLRVLGCEPLDATTAAAVGAAARGLEVINGVRVVRVSAEEAAAATAAAAEGDAATGRAAAAATAVAASGAAGTAAAAPPPSAEALLAAVGPFTHAYTVARPDNPADARAVWYVPAGLGAGLRHGAGDAVNVRVGRVFWGGGAVDVVWATANVPAGGALVRDYAEGQTGAARQEVLEHFGVQD</sequence>
<proteinExistence type="predicted"/>
<name>A0A1X6P164_PORUM</name>
<keyword evidence="3" id="KW-1185">Reference proteome</keyword>
<accession>A0A1X6P164</accession>
<organism evidence="2 3">
    <name type="scientific">Porphyra umbilicalis</name>
    <name type="common">Purple laver</name>
    <name type="synonym">Red alga</name>
    <dbReference type="NCBI Taxonomy" id="2786"/>
    <lineage>
        <taxon>Eukaryota</taxon>
        <taxon>Rhodophyta</taxon>
        <taxon>Bangiophyceae</taxon>
        <taxon>Bangiales</taxon>
        <taxon>Bangiaceae</taxon>
        <taxon>Porphyra</taxon>
    </lineage>
</organism>
<feature type="compositionally biased region" description="Low complexity" evidence="1">
    <location>
        <begin position="111"/>
        <end position="131"/>
    </location>
</feature>
<evidence type="ECO:0000256" key="1">
    <source>
        <dbReference type="SAM" id="MobiDB-lite"/>
    </source>
</evidence>
<dbReference type="Proteomes" id="UP000218209">
    <property type="component" value="Unassembled WGS sequence"/>
</dbReference>
<feature type="region of interest" description="Disordered" evidence="1">
    <location>
        <begin position="110"/>
        <end position="132"/>
    </location>
</feature>
<reference evidence="2 3" key="1">
    <citation type="submission" date="2017-03" db="EMBL/GenBank/DDBJ databases">
        <title>WGS assembly of Porphyra umbilicalis.</title>
        <authorList>
            <person name="Brawley S.H."/>
            <person name="Blouin N.A."/>
            <person name="Ficko-Blean E."/>
            <person name="Wheeler G.L."/>
            <person name="Lohr M."/>
            <person name="Goodson H.V."/>
            <person name="Jenkins J.W."/>
            <person name="Blaby-Haas C.E."/>
            <person name="Helliwell K.E."/>
            <person name="Chan C."/>
            <person name="Marriage T."/>
            <person name="Bhattacharya D."/>
            <person name="Klein A.S."/>
            <person name="Badis Y."/>
            <person name="Brodie J."/>
            <person name="Cao Y."/>
            <person name="Collen J."/>
            <person name="Dittami S.M."/>
            <person name="Gachon C.M."/>
            <person name="Green B.R."/>
            <person name="Karpowicz S."/>
            <person name="Kim J.W."/>
            <person name="Kudahl U."/>
            <person name="Lin S."/>
            <person name="Michel G."/>
            <person name="Mittag M."/>
            <person name="Olson B.J."/>
            <person name="Pangilinan J."/>
            <person name="Peng Y."/>
            <person name="Qiu H."/>
            <person name="Shu S."/>
            <person name="Singer J.T."/>
            <person name="Smith A.G."/>
            <person name="Sprecher B.N."/>
            <person name="Wagner V."/>
            <person name="Wang W."/>
            <person name="Wang Z.-Y."/>
            <person name="Yan J."/>
            <person name="Yarish C."/>
            <person name="Zoeuner-Riek S."/>
            <person name="Zhuang Y."/>
            <person name="Zou Y."/>
            <person name="Lindquist E.A."/>
            <person name="Grimwood J."/>
            <person name="Barry K."/>
            <person name="Rokhsar D.S."/>
            <person name="Schmutz J."/>
            <person name="Stiller J.W."/>
            <person name="Grossman A.R."/>
            <person name="Prochnik S.E."/>
        </authorList>
    </citation>
    <scope>NUCLEOTIDE SEQUENCE [LARGE SCALE GENOMIC DNA]</scope>
    <source>
        <strain evidence="2">4086291</strain>
    </source>
</reference>
<evidence type="ECO:0000313" key="3">
    <source>
        <dbReference type="Proteomes" id="UP000218209"/>
    </source>
</evidence>
<evidence type="ECO:0000313" key="2">
    <source>
        <dbReference type="EMBL" id="OSX74608.1"/>
    </source>
</evidence>
<protein>
    <submittedName>
        <fullName evidence="2">Uncharacterized protein</fullName>
    </submittedName>
</protein>
<dbReference type="AlphaFoldDB" id="A0A1X6P164"/>